<feature type="region of interest" description="Disordered" evidence="1">
    <location>
        <begin position="1"/>
        <end position="23"/>
    </location>
</feature>
<keyword evidence="2" id="KW-0808">Transferase</keyword>
<dbReference type="EMBL" id="BKCJ011130878">
    <property type="protein sequence ID" value="GFC91292.1"/>
    <property type="molecule type" value="Genomic_DNA"/>
</dbReference>
<protein>
    <submittedName>
        <fullName evidence="2">RNA-directed DNA polymerase, eukaryota, reverse transcriptase zinc-binding domain protein</fullName>
    </submittedName>
</protein>
<dbReference type="AlphaFoldDB" id="A0A699S1L1"/>
<accession>A0A699S1L1</accession>
<evidence type="ECO:0000313" key="2">
    <source>
        <dbReference type="EMBL" id="GFC91292.1"/>
    </source>
</evidence>
<gene>
    <name evidence="2" type="ORF">Tci_863262</name>
</gene>
<feature type="non-terminal residue" evidence="2">
    <location>
        <position position="1"/>
    </location>
</feature>
<dbReference type="GO" id="GO:0003964">
    <property type="term" value="F:RNA-directed DNA polymerase activity"/>
    <property type="evidence" value="ECO:0007669"/>
    <property type="project" value="UniProtKB-KW"/>
</dbReference>
<feature type="non-terminal residue" evidence="2">
    <location>
        <position position="109"/>
    </location>
</feature>
<comment type="caution">
    <text evidence="2">The sequence shown here is derived from an EMBL/GenBank/DDBJ whole genome shotgun (WGS) entry which is preliminary data.</text>
</comment>
<proteinExistence type="predicted"/>
<sequence length="109" mass="12228">EEEEDDVSVEDNHGGIHSDQEINNCNNVSDVEEVPETCFNVPEGLQETKMESIDLLSVSSCWGNLMFDYVHSDSVGNSGGILSMWDPNSFCKSSFTRSDYFVIIRGLWL</sequence>
<organism evidence="2">
    <name type="scientific">Tanacetum cinerariifolium</name>
    <name type="common">Dalmatian daisy</name>
    <name type="synonym">Chrysanthemum cinerariifolium</name>
    <dbReference type="NCBI Taxonomy" id="118510"/>
    <lineage>
        <taxon>Eukaryota</taxon>
        <taxon>Viridiplantae</taxon>
        <taxon>Streptophyta</taxon>
        <taxon>Embryophyta</taxon>
        <taxon>Tracheophyta</taxon>
        <taxon>Spermatophyta</taxon>
        <taxon>Magnoliopsida</taxon>
        <taxon>eudicotyledons</taxon>
        <taxon>Gunneridae</taxon>
        <taxon>Pentapetalae</taxon>
        <taxon>asterids</taxon>
        <taxon>campanulids</taxon>
        <taxon>Asterales</taxon>
        <taxon>Asteraceae</taxon>
        <taxon>Asteroideae</taxon>
        <taxon>Anthemideae</taxon>
        <taxon>Anthemidinae</taxon>
        <taxon>Tanacetum</taxon>
    </lineage>
</organism>
<name>A0A699S1L1_TANCI</name>
<reference evidence="2" key="1">
    <citation type="journal article" date="2019" name="Sci. Rep.">
        <title>Draft genome of Tanacetum cinerariifolium, the natural source of mosquito coil.</title>
        <authorList>
            <person name="Yamashiro T."/>
            <person name="Shiraishi A."/>
            <person name="Satake H."/>
            <person name="Nakayama K."/>
        </authorList>
    </citation>
    <scope>NUCLEOTIDE SEQUENCE</scope>
</reference>
<keyword evidence="2" id="KW-0695">RNA-directed DNA polymerase</keyword>
<feature type="compositionally biased region" description="Basic and acidic residues" evidence="1">
    <location>
        <begin position="10"/>
        <end position="20"/>
    </location>
</feature>
<keyword evidence="2" id="KW-0548">Nucleotidyltransferase</keyword>
<evidence type="ECO:0000256" key="1">
    <source>
        <dbReference type="SAM" id="MobiDB-lite"/>
    </source>
</evidence>